<organism evidence="12 13">
    <name type="scientific">Cynara cardunculus var. scolymus</name>
    <name type="common">Globe artichoke</name>
    <name type="synonym">Cynara scolymus</name>
    <dbReference type="NCBI Taxonomy" id="59895"/>
    <lineage>
        <taxon>Eukaryota</taxon>
        <taxon>Viridiplantae</taxon>
        <taxon>Streptophyta</taxon>
        <taxon>Embryophyta</taxon>
        <taxon>Tracheophyta</taxon>
        <taxon>Spermatophyta</taxon>
        <taxon>Magnoliopsida</taxon>
        <taxon>eudicotyledons</taxon>
        <taxon>Gunneridae</taxon>
        <taxon>Pentapetalae</taxon>
        <taxon>asterids</taxon>
        <taxon>campanulids</taxon>
        <taxon>Asterales</taxon>
        <taxon>Asteraceae</taxon>
        <taxon>Carduoideae</taxon>
        <taxon>Cardueae</taxon>
        <taxon>Carduinae</taxon>
        <taxon>Cynara</taxon>
    </lineage>
</organism>
<dbReference type="EMBL" id="LEKV01002333">
    <property type="protein sequence ID" value="KVI03716.1"/>
    <property type="molecule type" value="Genomic_DNA"/>
</dbReference>
<dbReference type="PANTHER" id="PTHR24286">
    <property type="entry name" value="CYTOCHROME P450 26"/>
    <property type="match status" value="1"/>
</dbReference>
<dbReference type="SUPFAM" id="SSF48264">
    <property type="entry name" value="Cytochrome P450"/>
    <property type="match status" value="1"/>
</dbReference>
<dbReference type="InterPro" id="IPR017972">
    <property type="entry name" value="Cyt_P450_CS"/>
</dbReference>
<evidence type="ECO:0000256" key="1">
    <source>
        <dbReference type="ARBA" id="ARBA00001971"/>
    </source>
</evidence>
<dbReference type="FunFam" id="1.10.630.10:FF:000022">
    <property type="entry name" value="Taxadiene 5-alpha hydroxylase"/>
    <property type="match status" value="1"/>
</dbReference>
<dbReference type="Gramene" id="KVI03716">
    <property type="protein sequence ID" value="KVI03716"/>
    <property type="gene ID" value="Ccrd_017968"/>
</dbReference>
<dbReference type="PRINTS" id="PR00463">
    <property type="entry name" value="EP450I"/>
</dbReference>
<keyword evidence="7 11" id="KW-0560">Oxidoreductase</keyword>
<dbReference type="CDD" id="cd11043">
    <property type="entry name" value="CYP90-like"/>
    <property type="match status" value="1"/>
</dbReference>
<comment type="caution">
    <text evidence="12">The sequence shown here is derived from an EMBL/GenBank/DDBJ whole genome shotgun (WGS) entry which is preliminary data.</text>
</comment>
<dbReference type="GO" id="GO:0016705">
    <property type="term" value="F:oxidoreductase activity, acting on paired donors, with incorporation or reduction of molecular oxygen"/>
    <property type="evidence" value="ECO:0007669"/>
    <property type="project" value="InterPro"/>
</dbReference>
<evidence type="ECO:0000313" key="12">
    <source>
        <dbReference type="EMBL" id="KVI03716.1"/>
    </source>
</evidence>
<dbReference type="InterPro" id="IPR001128">
    <property type="entry name" value="Cyt_P450"/>
</dbReference>
<dbReference type="GO" id="GO:0005506">
    <property type="term" value="F:iron ion binding"/>
    <property type="evidence" value="ECO:0007669"/>
    <property type="project" value="InterPro"/>
</dbReference>
<keyword evidence="9" id="KW-0472">Membrane</keyword>
<dbReference type="GO" id="GO:0020037">
    <property type="term" value="F:heme binding"/>
    <property type="evidence" value="ECO:0007669"/>
    <property type="project" value="InterPro"/>
</dbReference>
<name>A0A103Y720_CYNCS</name>
<dbReference type="PANTHER" id="PTHR24286:SF256">
    <property type="entry name" value="CYTOCHROME P450 FAMILY PROTEIN"/>
    <property type="match status" value="1"/>
</dbReference>
<dbReference type="GO" id="GO:0004497">
    <property type="term" value="F:monooxygenase activity"/>
    <property type="evidence" value="ECO:0007669"/>
    <property type="project" value="UniProtKB-KW"/>
</dbReference>
<evidence type="ECO:0000256" key="10">
    <source>
        <dbReference type="PIRSR" id="PIRSR602401-1"/>
    </source>
</evidence>
<evidence type="ECO:0000256" key="6">
    <source>
        <dbReference type="ARBA" id="ARBA00022989"/>
    </source>
</evidence>
<comment type="similarity">
    <text evidence="3 11">Belongs to the cytochrome P450 family.</text>
</comment>
<evidence type="ECO:0000256" key="2">
    <source>
        <dbReference type="ARBA" id="ARBA00004167"/>
    </source>
</evidence>
<evidence type="ECO:0000256" key="7">
    <source>
        <dbReference type="ARBA" id="ARBA00023002"/>
    </source>
</evidence>
<keyword evidence="4" id="KW-0812">Transmembrane</keyword>
<dbReference type="OMA" id="AYGTHMK"/>
<evidence type="ECO:0000256" key="5">
    <source>
        <dbReference type="ARBA" id="ARBA00022723"/>
    </source>
</evidence>
<dbReference type="Proteomes" id="UP000243975">
    <property type="component" value="Unassembled WGS sequence"/>
</dbReference>
<sequence length="404" mass="45679">MGAPTVVIIGQSGNKFILGSDETVLIAKQPKTLSTIAGKHNIFELTGSRYQLIKGAMSSFMKPSSLQTNIKQMDDLITSLFLKSTKETDVIPTVGFMKRLTFNIASAVLFGIQDDLLIEEFSHDFSLAFKAVWSIPVNFPGTAYWRGLRARSRIIARLMPIIRKKSADLREGRLHPASDILSSLIALKTQNEDVITYEMIVDNFVTLMIASHDTSAILMSLILSKDPEIHLKVYEEQVEIQRDQEGRDDRNLTWDDIQKMKYTWRVAQELMRIIPPVFGSFRKAVNDTSFGGFDIPKGWQVFWSAYSTHMDNDIFVNPTEFDPSRFETNLPTPIPPYAYIPFGGGQHSCLGNEFARVETLITIHKLVTMYEWSLIHPNEVITRQPMPYPSMGLPIKVKPISIAS</sequence>
<comment type="cofactor">
    <cofactor evidence="1 10">
        <name>heme</name>
        <dbReference type="ChEBI" id="CHEBI:30413"/>
    </cofactor>
</comment>
<reference evidence="12 13" key="1">
    <citation type="journal article" date="2016" name="Sci. Rep.">
        <title>The genome sequence of the outbreeding globe artichoke constructed de novo incorporating a phase-aware low-pass sequencing strategy of F1 progeny.</title>
        <authorList>
            <person name="Scaglione D."/>
            <person name="Reyes-Chin-Wo S."/>
            <person name="Acquadro A."/>
            <person name="Froenicke L."/>
            <person name="Portis E."/>
            <person name="Beitel C."/>
            <person name="Tirone M."/>
            <person name="Mauro R."/>
            <person name="Lo Monaco A."/>
            <person name="Mauromicale G."/>
            <person name="Faccioli P."/>
            <person name="Cattivelli L."/>
            <person name="Rieseberg L."/>
            <person name="Michelmore R."/>
            <person name="Lanteri S."/>
        </authorList>
    </citation>
    <scope>NUCLEOTIDE SEQUENCE [LARGE SCALE GENOMIC DNA]</scope>
    <source>
        <strain evidence="12">2C</strain>
    </source>
</reference>
<keyword evidence="8 10" id="KW-0408">Iron</keyword>
<dbReference type="InterPro" id="IPR002401">
    <property type="entry name" value="Cyt_P450_E_grp-I"/>
</dbReference>
<comment type="subcellular location">
    <subcellularLocation>
        <location evidence="2">Membrane</location>
        <topology evidence="2">Single-pass membrane protein</topology>
    </subcellularLocation>
</comment>
<dbReference type="GO" id="GO:0016020">
    <property type="term" value="C:membrane"/>
    <property type="evidence" value="ECO:0007669"/>
    <property type="project" value="UniProtKB-SubCell"/>
</dbReference>
<keyword evidence="11" id="KW-0503">Monooxygenase</keyword>
<proteinExistence type="inferred from homology"/>
<evidence type="ECO:0000256" key="9">
    <source>
        <dbReference type="ARBA" id="ARBA00023136"/>
    </source>
</evidence>
<feature type="binding site" description="axial binding residue" evidence="10">
    <location>
        <position position="349"/>
    </location>
    <ligand>
        <name>heme</name>
        <dbReference type="ChEBI" id="CHEBI:30413"/>
    </ligand>
    <ligandPart>
        <name>Fe</name>
        <dbReference type="ChEBI" id="CHEBI:18248"/>
    </ligandPart>
</feature>
<dbReference type="PRINTS" id="PR00385">
    <property type="entry name" value="P450"/>
</dbReference>
<evidence type="ECO:0000256" key="11">
    <source>
        <dbReference type="RuleBase" id="RU000461"/>
    </source>
</evidence>
<evidence type="ECO:0000256" key="8">
    <source>
        <dbReference type="ARBA" id="ARBA00023004"/>
    </source>
</evidence>
<dbReference type="AlphaFoldDB" id="A0A103Y720"/>
<protein>
    <submittedName>
        <fullName evidence="12">Cytochrome P450</fullName>
    </submittedName>
</protein>
<dbReference type="InterPro" id="IPR036396">
    <property type="entry name" value="Cyt_P450_sf"/>
</dbReference>
<dbReference type="STRING" id="59895.A0A103Y720"/>
<evidence type="ECO:0000256" key="3">
    <source>
        <dbReference type="ARBA" id="ARBA00010617"/>
    </source>
</evidence>
<accession>A0A103Y720</accession>
<gene>
    <name evidence="12" type="ORF">Ccrd_017968</name>
</gene>
<keyword evidence="13" id="KW-1185">Reference proteome</keyword>
<dbReference type="Pfam" id="PF00067">
    <property type="entry name" value="p450"/>
    <property type="match status" value="1"/>
</dbReference>
<dbReference type="GO" id="GO:0016125">
    <property type="term" value="P:sterol metabolic process"/>
    <property type="evidence" value="ECO:0007669"/>
    <property type="project" value="TreeGrafter"/>
</dbReference>
<evidence type="ECO:0000256" key="4">
    <source>
        <dbReference type="ARBA" id="ARBA00022692"/>
    </source>
</evidence>
<keyword evidence="6" id="KW-1133">Transmembrane helix</keyword>
<keyword evidence="5 10" id="KW-0479">Metal-binding</keyword>
<dbReference type="Gene3D" id="1.10.630.10">
    <property type="entry name" value="Cytochrome P450"/>
    <property type="match status" value="1"/>
</dbReference>
<evidence type="ECO:0000313" key="13">
    <source>
        <dbReference type="Proteomes" id="UP000243975"/>
    </source>
</evidence>
<keyword evidence="10 11" id="KW-0349">Heme</keyword>
<dbReference type="PROSITE" id="PS00086">
    <property type="entry name" value="CYTOCHROME_P450"/>
    <property type="match status" value="1"/>
</dbReference>